<dbReference type="Proteomes" id="UP000236291">
    <property type="component" value="Unassembled WGS sequence"/>
</dbReference>
<protein>
    <submittedName>
        <fullName evidence="3">Putative CC-NBS-LRR resistance protein</fullName>
    </submittedName>
</protein>
<dbReference type="Pfam" id="PF23559">
    <property type="entry name" value="WHD_DRP"/>
    <property type="match status" value="1"/>
</dbReference>
<evidence type="ECO:0000313" key="3">
    <source>
        <dbReference type="EMBL" id="PNX61560.1"/>
    </source>
</evidence>
<reference evidence="3 4" key="1">
    <citation type="journal article" date="2014" name="Am. J. Bot.">
        <title>Genome assembly and annotation for red clover (Trifolium pratense; Fabaceae).</title>
        <authorList>
            <person name="Istvanek J."/>
            <person name="Jaros M."/>
            <person name="Krenek A."/>
            <person name="Repkova J."/>
        </authorList>
    </citation>
    <scope>NUCLEOTIDE SEQUENCE [LARGE SCALE GENOMIC DNA]</scope>
    <source>
        <strain evidence="4">cv. Tatra</strain>
        <tissue evidence="3">Young leaves</tissue>
    </source>
</reference>
<sequence>MSEGLLQSWERYQSEEELGNECFDHLVSILFFQQSVIMPLWTGKHYFTMHDLVNDLAKWATGDSWLRIEGDNGQEIPIAACRSWCCLDLKDGDRKLEQISKIKGLHSLMVEVQGYGDQR</sequence>
<dbReference type="InterPro" id="IPR058922">
    <property type="entry name" value="WHD_DRP"/>
</dbReference>
<evidence type="ECO:0000259" key="2">
    <source>
        <dbReference type="Pfam" id="PF23559"/>
    </source>
</evidence>
<accession>A0A2K3K5K1</accession>
<organism evidence="3 4">
    <name type="scientific">Trifolium pratense</name>
    <name type="common">Red clover</name>
    <dbReference type="NCBI Taxonomy" id="57577"/>
    <lineage>
        <taxon>Eukaryota</taxon>
        <taxon>Viridiplantae</taxon>
        <taxon>Streptophyta</taxon>
        <taxon>Embryophyta</taxon>
        <taxon>Tracheophyta</taxon>
        <taxon>Spermatophyta</taxon>
        <taxon>Magnoliopsida</taxon>
        <taxon>eudicotyledons</taxon>
        <taxon>Gunneridae</taxon>
        <taxon>Pentapetalae</taxon>
        <taxon>rosids</taxon>
        <taxon>fabids</taxon>
        <taxon>Fabales</taxon>
        <taxon>Fabaceae</taxon>
        <taxon>Papilionoideae</taxon>
        <taxon>50 kb inversion clade</taxon>
        <taxon>NPAAA clade</taxon>
        <taxon>Hologalegina</taxon>
        <taxon>IRL clade</taxon>
        <taxon>Trifolieae</taxon>
        <taxon>Trifolium</taxon>
    </lineage>
</organism>
<evidence type="ECO:0000313" key="4">
    <source>
        <dbReference type="Proteomes" id="UP000236291"/>
    </source>
</evidence>
<comment type="caution">
    <text evidence="3">The sequence shown here is derived from an EMBL/GenBank/DDBJ whole genome shotgun (WGS) entry which is preliminary data.</text>
</comment>
<proteinExistence type="predicted"/>
<keyword evidence="1" id="KW-0677">Repeat</keyword>
<evidence type="ECO:0000256" key="1">
    <source>
        <dbReference type="ARBA" id="ARBA00022737"/>
    </source>
</evidence>
<feature type="domain" description="Disease resistance protein winged helix" evidence="2">
    <location>
        <begin position="1"/>
        <end position="57"/>
    </location>
</feature>
<dbReference type="STRING" id="57577.A0A2K3K5K1"/>
<gene>
    <name evidence="3" type="ORF">L195_g060720</name>
</gene>
<reference evidence="3 4" key="2">
    <citation type="journal article" date="2017" name="Front. Plant Sci.">
        <title>Gene Classification and Mining of Molecular Markers Useful in Red Clover (Trifolium pratense) Breeding.</title>
        <authorList>
            <person name="Istvanek J."/>
            <person name="Dluhosova J."/>
            <person name="Dluhos P."/>
            <person name="Patkova L."/>
            <person name="Nedelnik J."/>
            <person name="Repkova J."/>
        </authorList>
    </citation>
    <scope>NUCLEOTIDE SEQUENCE [LARGE SCALE GENOMIC DNA]</scope>
    <source>
        <strain evidence="4">cv. Tatra</strain>
        <tissue evidence="3">Young leaves</tissue>
    </source>
</reference>
<feature type="non-terminal residue" evidence="3">
    <location>
        <position position="119"/>
    </location>
</feature>
<dbReference type="EMBL" id="ASHM01142438">
    <property type="protein sequence ID" value="PNX61560.1"/>
    <property type="molecule type" value="Genomic_DNA"/>
</dbReference>
<dbReference type="AlphaFoldDB" id="A0A2K3K5K1"/>
<name>A0A2K3K5K1_TRIPR</name>